<dbReference type="Proteomes" id="UP001158050">
    <property type="component" value="Unassembled WGS sequence"/>
</dbReference>
<gene>
    <name evidence="3" type="ORF">SAMN05421679_10317</name>
</gene>
<dbReference type="PANTHER" id="PTHR43669">
    <property type="entry name" value="5-KETO-D-GLUCONATE 5-REDUCTASE"/>
    <property type="match status" value="1"/>
</dbReference>
<comment type="similarity">
    <text evidence="1">Belongs to the short-chain dehydrogenases/reductases (SDR) family.</text>
</comment>
<evidence type="ECO:0000313" key="4">
    <source>
        <dbReference type="Proteomes" id="UP001158050"/>
    </source>
</evidence>
<name>A0ABY1R3L3_9FLAO</name>
<keyword evidence="2" id="KW-0560">Oxidoreductase</keyword>
<dbReference type="InterPro" id="IPR002347">
    <property type="entry name" value="SDR_fam"/>
</dbReference>
<proteinExistence type="inferred from homology"/>
<reference evidence="3 4" key="1">
    <citation type="submission" date="2017-05" db="EMBL/GenBank/DDBJ databases">
        <authorList>
            <person name="Varghese N."/>
            <person name="Submissions S."/>
        </authorList>
    </citation>
    <scope>NUCLEOTIDE SEQUENCE [LARGE SCALE GENOMIC DNA]</scope>
    <source>
        <strain evidence="3 4">DSM 18015</strain>
    </source>
</reference>
<keyword evidence="4" id="KW-1185">Reference proteome</keyword>
<dbReference type="Gene3D" id="3.40.50.720">
    <property type="entry name" value="NAD(P)-binding Rossmann-like Domain"/>
    <property type="match status" value="1"/>
</dbReference>
<dbReference type="SUPFAM" id="SSF51735">
    <property type="entry name" value="NAD(P)-binding Rossmann-fold domains"/>
    <property type="match status" value="1"/>
</dbReference>
<comment type="caution">
    <text evidence="3">The sequence shown here is derived from an EMBL/GenBank/DDBJ whole genome shotgun (WGS) entry which is preliminary data.</text>
</comment>
<protein>
    <submittedName>
        <fullName evidence="3">Short-chain dehydrogenase</fullName>
    </submittedName>
</protein>
<evidence type="ECO:0000256" key="1">
    <source>
        <dbReference type="ARBA" id="ARBA00006484"/>
    </source>
</evidence>
<dbReference type="Pfam" id="PF00106">
    <property type="entry name" value="adh_short"/>
    <property type="match status" value="1"/>
</dbReference>
<organism evidence="3 4">
    <name type="scientific">Epilithonimonas pallida</name>
    <dbReference type="NCBI Taxonomy" id="373671"/>
    <lineage>
        <taxon>Bacteria</taxon>
        <taxon>Pseudomonadati</taxon>
        <taxon>Bacteroidota</taxon>
        <taxon>Flavobacteriia</taxon>
        <taxon>Flavobacteriales</taxon>
        <taxon>Weeksellaceae</taxon>
        <taxon>Chryseobacterium group</taxon>
        <taxon>Epilithonimonas</taxon>
    </lineage>
</organism>
<evidence type="ECO:0000256" key="2">
    <source>
        <dbReference type="ARBA" id="ARBA00023002"/>
    </source>
</evidence>
<dbReference type="EMBL" id="FXUO01000003">
    <property type="protein sequence ID" value="SMP91311.1"/>
    <property type="molecule type" value="Genomic_DNA"/>
</dbReference>
<dbReference type="PANTHER" id="PTHR43669:SF6">
    <property type="entry name" value="DECAPRENYLPHOSPHORYL-2-KETO-BETA-D-ERYTHRO-PENTOSE REDUCTASE"/>
    <property type="match status" value="1"/>
</dbReference>
<dbReference type="InterPro" id="IPR036291">
    <property type="entry name" value="NAD(P)-bd_dom_sf"/>
</dbReference>
<dbReference type="PRINTS" id="PR00081">
    <property type="entry name" value="GDHRDH"/>
</dbReference>
<sequence>MTVYYPSVYYLKIYLCKMNSSKTVLILGANSDVAKQAIKLYINKGYSVVAASRNLKSLEKFADEHHLDKSKIEIKYFDATDFSSHQDFYDGLSVKPNIVVYAAGFLVENQEALKNFVGTFEMMKTNYIGAVSILNIIAMDNSNKNLERIIGLSSLSGVRGRKSNFVYGSTKSAFTQYLAGLRQELTSREIIVNVLVIGYINTKINAGLELSKKLIMEPDYVAKFIINAGNSFEIVPNWKWKIIYWILKLSPEFLVAKLP</sequence>
<evidence type="ECO:0000313" key="3">
    <source>
        <dbReference type="EMBL" id="SMP91311.1"/>
    </source>
</evidence>
<accession>A0ABY1R3L3</accession>